<reference evidence="2" key="1">
    <citation type="journal article" date="2019" name="Int. J. Syst. Evol. Microbiol.">
        <title>The Global Catalogue of Microorganisms (GCM) 10K type strain sequencing project: providing services to taxonomists for standard genome sequencing and annotation.</title>
        <authorList>
            <consortium name="The Broad Institute Genomics Platform"/>
            <consortium name="The Broad Institute Genome Sequencing Center for Infectious Disease"/>
            <person name="Wu L."/>
            <person name="Ma J."/>
        </authorList>
    </citation>
    <scope>NUCLEOTIDE SEQUENCE [LARGE SCALE GENOMIC DNA]</scope>
    <source>
        <strain evidence="2">KCTC 52644</strain>
    </source>
</reference>
<accession>A0ABW5ZC93</accession>
<evidence type="ECO:0000313" key="2">
    <source>
        <dbReference type="Proteomes" id="UP001597549"/>
    </source>
</evidence>
<gene>
    <name evidence="1" type="ORF">ACFSX9_13300</name>
</gene>
<name>A0ABW5ZC93_9FLAO</name>
<sequence length="74" mass="8601">MKYESFNISDQGRIWLECAYKGLLKIKTIEKNNVLSNLMIENFQLKTIALAQIAVEILFCFSLKTKKIATESWK</sequence>
<dbReference type="Proteomes" id="UP001597549">
    <property type="component" value="Unassembled WGS sequence"/>
</dbReference>
<evidence type="ECO:0000313" key="1">
    <source>
        <dbReference type="EMBL" id="MFD2909708.1"/>
    </source>
</evidence>
<dbReference type="EMBL" id="JBHUOL010000021">
    <property type="protein sequence ID" value="MFD2909708.1"/>
    <property type="molecule type" value="Genomic_DNA"/>
</dbReference>
<protein>
    <submittedName>
        <fullName evidence="1">Uncharacterized protein</fullName>
    </submittedName>
</protein>
<keyword evidence="2" id="KW-1185">Reference proteome</keyword>
<organism evidence="1 2">
    <name type="scientific">Flavobacterium ardleyense</name>
    <dbReference type="NCBI Taxonomy" id="2038737"/>
    <lineage>
        <taxon>Bacteria</taxon>
        <taxon>Pseudomonadati</taxon>
        <taxon>Bacteroidota</taxon>
        <taxon>Flavobacteriia</taxon>
        <taxon>Flavobacteriales</taxon>
        <taxon>Flavobacteriaceae</taxon>
        <taxon>Flavobacterium</taxon>
    </lineage>
</organism>
<proteinExistence type="predicted"/>
<dbReference type="RefSeq" id="WP_379808484.1">
    <property type="nucleotide sequence ID" value="NZ_JBHUOL010000021.1"/>
</dbReference>
<comment type="caution">
    <text evidence="1">The sequence shown here is derived from an EMBL/GenBank/DDBJ whole genome shotgun (WGS) entry which is preliminary data.</text>
</comment>